<evidence type="ECO:0000256" key="6">
    <source>
        <dbReference type="ARBA" id="ARBA00023136"/>
    </source>
</evidence>
<dbReference type="Proteomes" id="UP000242913">
    <property type="component" value="Unassembled WGS sequence"/>
</dbReference>
<keyword evidence="10" id="KW-1185">Reference proteome</keyword>
<sequence>MGPSPEQNPREPHDIDSDGDRESDDGWHMGYEVEMHGIGIEEYANSEDGISDTKSESCDESDGDRYADYQTLPTSDCIFEITSTDHEHTNEIVDKDFDKILSSESKDFSSKFDVPESIELTEGIFFKILVAMVIEMVEFMVQRSTVNGRIGKIFRWGNVAVEHETPSCMMYTRAGHIPHLTWDVATTYLKYRQPPIYQLILPSFFDTLPVIEKFGKGIARFASMPVNIETVKKLLKFSHVSSYETMFDYGIPEGCSNKRLEKALDRTIKFSRELLRSDSFEDSAAFIALCGGHSSSHHERCAFAIGSIPKGCGFVLDVMQFAKRLRSLPKKSKGKKMSEVGATNTTTQLESTYCESSGNTGSLDLVITESEFDKDVIKNLLAGVWPYISPSHLRLVNGAFSPTEVIALTHLGVDLFDSSYAIFLAEQGKAFVCDENFPHEATFSIFDFTDTLYSEDFRPLFIFYLIHNVFECLTVFMHQKQVEKSSSGKESIRDLRLDKRFDWVGPPDDISKIRPVRLRRLTNETEQERKYREAREALNQWSSQFWAHHNILFEKKKAEFVEQRKKSLGRLEHSSAVDMSEFYRKFLDEQYNSLTSYNREWYYRNIKLFWPALKVQVIRFRRTLYKFLRK</sequence>
<keyword evidence="6" id="KW-0472">Membrane</keyword>
<dbReference type="InterPro" id="IPR018796">
    <property type="entry name" value="COA8"/>
</dbReference>
<dbReference type="PANTHER" id="PTHR31107:SF2">
    <property type="entry name" value="CYTOCHROME C OXIDASE ASSEMBLY FACTOR 8"/>
    <property type="match status" value="1"/>
</dbReference>
<name>A0A238BVB0_9BILA</name>
<dbReference type="OrthoDB" id="27601at2759"/>
<dbReference type="InterPro" id="IPR036511">
    <property type="entry name" value="TGT-like_sf"/>
</dbReference>
<gene>
    <name evidence="9" type="ORF">X798_04078</name>
</gene>
<dbReference type="PANTHER" id="PTHR31107">
    <property type="entry name" value="APOPTOGENIC PROTEIN 1, MITOCHONDRIAL"/>
    <property type="match status" value="1"/>
</dbReference>
<dbReference type="EMBL" id="KZ270001">
    <property type="protein sequence ID" value="OZC08846.1"/>
    <property type="molecule type" value="Genomic_DNA"/>
</dbReference>
<evidence type="ECO:0000256" key="1">
    <source>
        <dbReference type="ARBA" id="ARBA00004443"/>
    </source>
</evidence>
<evidence type="ECO:0000256" key="7">
    <source>
        <dbReference type="SAM" id="MobiDB-lite"/>
    </source>
</evidence>
<feature type="region of interest" description="Disordered" evidence="7">
    <location>
        <begin position="1"/>
        <end position="32"/>
    </location>
</feature>
<evidence type="ECO:0000256" key="5">
    <source>
        <dbReference type="ARBA" id="ARBA00023128"/>
    </source>
</evidence>
<evidence type="ECO:0000256" key="4">
    <source>
        <dbReference type="ARBA" id="ARBA00022946"/>
    </source>
</evidence>
<feature type="compositionally biased region" description="Basic and acidic residues" evidence="7">
    <location>
        <begin position="51"/>
        <end position="66"/>
    </location>
</feature>
<comment type="subcellular location">
    <subcellularLocation>
        <location evidence="1">Mitochondrion inner membrane</location>
        <topology evidence="1">Peripheral membrane protein</topology>
        <orientation evidence="1">Matrix side</orientation>
    </subcellularLocation>
</comment>
<organism evidence="9 10">
    <name type="scientific">Onchocerca flexuosa</name>
    <dbReference type="NCBI Taxonomy" id="387005"/>
    <lineage>
        <taxon>Eukaryota</taxon>
        <taxon>Metazoa</taxon>
        <taxon>Ecdysozoa</taxon>
        <taxon>Nematoda</taxon>
        <taxon>Chromadorea</taxon>
        <taxon>Rhabditida</taxon>
        <taxon>Spirurina</taxon>
        <taxon>Spiruromorpha</taxon>
        <taxon>Filarioidea</taxon>
        <taxon>Onchocercidae</taxon>
        <taxon>Onchocerca</taxon>
    </lineage>
</organism>
<dbReference type="GO" id="GO:0006400">
    <property type="term" value="P:tRNA modification"/>
    <property type="evidence" value="ECO:0007669"/>
    <property type="project" value="InterPro"/>
</dbReference>
<reference evidence="9 10" key="1">
    <citation type="submission" date="2015-12" db="EMBL/GenBank/DDBJ databases">
        <title>Draft genome of the nematode, Onchocerca flexuosa.</title>
        <authorList>
            <person name="Mitreva M."/>
        </authorList>
    </citation>
    <scope>NUCLEOTIDE SEQUENCE [LARGE SCALE GENOMIC DNA]</scope>
    <source>
        <strain evidence="9">Red Deer</strain>
    </source>
</reference>
<dbReference type="GO" id="GO:0005743">
    <property type="term" value="C:mitochondrial inner membrane"/>
    <property type="evidence" value="ECO:0007669"/>
    <property type="project" value="UniProtKB-SubCell"/>
</dbReference>
<dbReference type="Pfam" id="PF01702">
    <property type="entry name" value="TGT"/>
    <property type="match status" value="1"/>
</dbReference>
<evidence type="ECO:0000313" key="10">
    <source>
        <dbReference type="Proteomes" id="UP000242913"/>
    </source>
</evidence>
<dbReference type="InterPro" id="IPR002616">
    <property type="entry name" value="tRNA_ribo_trans-like"/>
</dbReference>
<keyword evidence="4" id="KW-0809">Transit peptide</keyword>
<keyword evidence="5" id="KW-0496">Mitochondrion</keyword>
<dbReference type="Gene3D" id="3.20.20.105">
    <property type="entry name" value="Queuine tRNA-ribosyltransferase-like"/>
    <property type="match status" value="1"/>
</dbReference>
<protein>
    <recommendedName>
        <fullName evidence="8">tRNA-guanine(15) transglycosylase-like domain-containing protein</fullName>
    </recommendedName>
</protein>
<dbReference type="SUPFAM" id="SSF51713">
    <property type="entry name" value="tRNA-guanine transglycosylase"/>
    <property type="match status" value="1"/>
</dbReference>
<evidence type="ECO:0000256" key="3">
    <source>
        <dbReference type="ARBA" id="ARBA00022792"/>
    </source>
</evidence>
<feature type="compositionally biased region" description="Basic and acidic residues" evidence="7">
    <location>
        <begin position="8"/>
        <end position="32"/>
    </location>
</feature>
<proteinExistence type="inferred from homology"/>
<feature type="region of interest" description="Disordered" evidence="7">
    <location>
        <begin position="45"/>
        <end position="66"/>
    </location>
</feature>
<dbReference type="AlphaFoldDB" id="A0A238BVB0"/>
<feature type="domain" description="tRNA-guanine(15) transglycosylase-like" evidence="8">
    <location>
        <begin position="373"/>
        <end position="460"/>
    </location>
</feature>
<dbReference type="GO" id="GO:0097193">
    <property type="term" value="P:intrinsic apoptotic signaling pathway"/>
    <property type="evidence" value="ECO:0007669"/>
    <property type="project" value="InterPro"/>
</dbReference>
<accession>A0A238BVB0</accession>
<evidence type="ECO:0000313" key="9">
    <source>
        <dbReference type="EMBL" id="OZC08846.1"/>
    </source>
</evidence>
<keyword evidence="3" id="KW-0999">Mitochondrion inner membrane</keyword>
<evidence type="ECO:0000256" key="2">
    <source>
        <dbReference type="ARBA" id="ARBA00005453"/>
    </source>
</evidence>
<evidence type="ECO:0000259" key="8">
    <source>
        <dbReference type="Pfam" id="PF01702"/>
    </source>
</evidence>
<dbReference type="Pfam" id="PF10231">
    <property type="entry name" value="COA8"/>
    <property type="match status" value="1"/>
</dbReference>
<comment type="similarity">
    <text evidence="2">Belongs to the COA8 family.</text>
</comment>